<gene>
    <name evidence="4" type="ORF">RMAR00112_LOCUS34857</name>
</gene>
<dbReference type="PANTHER" id="PTHR22932:SF1">
    <property type="entry name" value="CO-CHAPERONE PROTEIN DAF-41"/>
    <property type="match status" value="1"/>
</dbReference>
<dbReference type="GO" id="GO:0051131">
    <property type="term" value="P:chaperone-mediated protein complex assembly"/>
    <property type="evidence" value="ECO:0007669"/>
    <property type="project" value="TreeGrafter"/>
</dbReference>
<dbReference type="SUPFAM" id="SSF49764">
    <property type="entry name" value="HSP20-like chaperones"/>
    <property type="match status" value="1"/>
</dbReference>
<proteinExistence type="inferred from homology"/>
<name>A0A7S3AD61_9RHOD</name>
<evidence type="ECO:0000259" key="3">
    <source>
        <dbReference type="PROSITE" id="PS51203"/>
    </source>
</evidence>
<dbReference type="GO" id="GO:0005829">
    <property type="term" value="C:cytosol"/>
    <property type="evidence" value="ECO:0007669"/>
    <property type="project" value="TreeGrafter"/>
</dbReference>
<comment type="similarity">
    <text evidence="1">Belongs to the p23/wos2 family.</text>
</comment>
<feature type="region of interest" description="Disordered" evidence="2">
    <location>
        <begin position="101"/>
        <end position="150"/>
    </location>
</feature>
<feature type="domain" description="CS" evidence="3">
    <location>
        <begin position="1"/>
        <end position="82"/>
    </location>
</feature>
<dbReference type="Gene3D" id="2.60.40.790">
    <property type="match status" value="1"/>
</dbReference>
<evidence type="ECO:0000256" key="2">
    <source>
        <dbReference type="SAM" id="MobiDB-lite"/>
    </source>
</evidence>
<dbReference type="InterPro" id="IPR045250">
    <property type="entry name" value="p23-like"/>
</dbReference>
<organism evidence="4">
    <name type="scientific">Rhodosorus marinus</name>
    <dbReference type="NCBI Taxonomy" id="101924"/>
    <lineage>
        <taxon>Eukaryota</taxon>
        <taxon>Rhodophyta</taxon>
        <taxon>Stylonematophyceae</taxon>
        <taxon>Stylonematales</taxon>
        <taxon>Stylonemataceae</taxon>
        <taxon>Rhodosorus</taxon>
    </lineage>
</organism>
<dbReference type="GO" id="GO:0005634">
    <property type="term" value="C:nucleus"/>
    <property type="evidence" value="ECO:0007669"/>
    <property type="project" value="TreeGrafter"/>
</dbReference>
<dbReference type="PROSITE" id="PS51203">
    <property type="entry name" value="CS"/>
    <property type="match status" value="1"/>
</dbReference>
<dbReference type="InterPro" id="IPR008978">
    <property type="entry name" value="HSP20-like_chaperone"/>
</dbReference>
<feature type="compositionally biased region" description="Acidic residues" evidence="2">
    <location>
        <begin position="120"/>
        <end position="150"/>
    </location>
</feature>
<evidence type="ECO:0000256" key="1">
    <source>
        <dbReference type="ARBA" id="ARBA00025733"/>
    </source>
</evidence>
<dbReference type="PANTHER" id="PTHR22932">
    <property type="entry name" value="TELOMERASE-BINDING PROTEIN P23 HSP90 CO-CHAPERONE"/>
    <property type="match status" value="1"/>
</dbReference>
<dbReference type="EMBL" id="HBHW01044838">
    <property type="protein sequence ID" value="CAE0066785.1"/>
    <property type="molecule type" value="Transcribed_RNA"/>
</dbReference>
<dbReference type="CDD" id="cd06465">
    <property type="entry name" value="p23_hB-ind1_like"/>
    <property type="match status" value="1"/>
</dbReference>
<reference evidence="4" key="1">
    <citation type="submission" date="2021-01" db="EMBL/GenBank/DDBJ databases">
        <authorList>
            <person name="Corre E."/>
            <person name="Pelletier E."/>
            <person name="Niang G."/>
            <person name="Scheremetjew M."/>
            <person name="Finn R."/>
            <person name="Kale V."/>
            <person name="Holt S."/>
            <person name="Cochrane G."/>
            <person name="Meng A."/>
            <person name="Brown T."/>
            <person name="Cohen L."/>
        </authorList>
    </citation>
    <scope>NUCLEOTIDE SEQUENCE</scope>
    <source>
        <strain evidence="4">CCMP 769</strain>
    </source>
</reference>
<dbReference type="GO" id="GO:0051087">
    <property type="term" value="F:protein-folding chaperone binding"/>
    <property type="evidence" value="ECO:0007669"/>
    <property type="project" value="TreeGrafter"/>
</dbReference>
<protein>
    <recommendedName>
        <fullName evidence="3">CS domain-containing protein</fullName>
    </recommendedName>
</protein>
<dbReference type="GO" id="GO:0051879">
    <property type="term" value="F:Hsp90 protein binding"/>
    <property type="evidence" value="ECO:0007669"/>
    <property type="project" value="InterPro"/>
</dbReference>
<sequence length="150" mass="17167">MIYMTITIPNVRSSDAQIKVLDEGSIYFKGTGGPAGDEHLYEMSVQLLHPIKASDTKCSVEARSVQLKIVKNEKGPYWERLLKDTKKNVHCKIDWNHWTDEDEEDDYNFGSNWENKDAGDLDFGDDNEGDDDDDDDDVDDDDDDEEDVRS</sequence>
<accession>A0A7S3AD61</accession>
<dbReference type="GO" id="GO:0006457">
    <property type="term" value="P:protein folding"/>
    <property type="evidence" value="ECO:0007669"/>
    <property type="project" value="TreeGrafter"/>
</dbReference>
<dbReference type="InterPro" id="IPR007052">
    <property type="entry name" value="CS_dom"/>
</dbReference>
<dbReference type="AlphaFoldDB" id="A0A7S3AD61"/>
<evidence type="ECO:0000313" key="4">
    <source>
        <dbReference type="EMBL" id="CAE0066785.1"/>
    </source>
</evidence>